<dbReference type="SUPFAM" id="SSF53335">
    <property type="entry name" value="S-adenosyl-L-methionine-dependent methyltransferases"/>
    <property type="match status" value="1"/>
</dbReference>
<dbReference type="PANTHER" id="PTHR13369:SF0">
    <property type="entry name" value="GLUTATHIONE S-TRANSFERASE C-TERMINAL DOMAIN-CONTAINING PROTEIN"/>
    <property type="match status" value="1"/>
</dbReference>
<dbReference type="OrthoDB" id="440121at2759"/>
<dbReference type="InParanoid" id="A0A0G4FBZ4"/>
<name>A0A0G4FBZ4_VITBC</name>
<organism evidence="2 3">
    <name type="scientific">Vitrella brassicaformis (strain CCMP3155)</name>
    <dbReference type="NCBI Taxonomy" id="1169540"/>
    <lineage>
        <taxon>Eukaryota</taxon>
        <taxon>Sar</taxon>
        <taxon>Alveolata</taxon>
        <taxon>Colpodellida</taxon>
        <taxon>Vitrellaceae</taxon>
        <taxon>Vitrella</taxon>
    </lineage>
</organism>
<evidence type="ECO:0000313" key="3">
    <source>
        <dbReference type="Proteomes" id="UP000041254"/>
    </source>
</evidence>
<gene>
    <name evidence="2" type="ORF">Vbra_15023</name>
</gene>
<dbReference type="EMBL" id="CDMY01000405">
    <property type="protein sequence ID" value="CEM10775.1"/>
    <property type="molecule type" value="Genomic_DNA"/>
</dbReference>
<dbReference type="PANTHER" id="PTHR13369">
    <property type="match status" value="1"/>
</dbReference>
<sequence>MTASAVNKVPPQTVSTMSAVRDRPWFVQALERLQSWMESVQFDELLSHSGDVGGAAPILSGADTELEALVRLSASLLEGLRDSAIGLPPHRVERKQEQLTWLLASFLLLDLPLQRRLRVVDFCSGAGHFGFVVGRLFPHFSVWLVEINAVACRMALETKEKYGLTNVHVINASLTDLIPGGSGGTCPLPDFDVGLGLHACGWLTDLIHVLCLQRRAAFVLCSCCVGKVRHHPSPTSRGRWPAHGDCSYSDDDEATPVVSTEVLAYPRSSLLRQQLSAEAYFELAAAADMNEAPDRHGAADKATLSPAECHWPPPLASWLLRLNRAFRHRWDSVARPAALTQSKETSELGCCRGLCADGESDEETSLPLARRTCKLLVEMDRLMAAHEHGYTVRVIHMPLRASPKNDIIIGRPPSGHDRLAHRVSLTALVADQI</sequence>
<dbReference type="STRING" id="1169540.A0A0G4FBZ4"/>
<dbReference type="CDD" id="cd02440">
    <property type="entry name" value="AdoMet_MTases"/>
    <property type="match status" value="1"/>
</dbReference>
<dbReference type="AlphaFoldDB" id="A0A0G4FBZ4"/>
<dbReference type="InterPro" id="IPR025714">
    <property type="entry name" value="Methyltranfer_dom"/>
</dbReference>
<keyword evidence="3" id="KW-1185">Reference proteome</keyword>
<dbReference type="VEuPathDB" id="CryptoDB:Vbra_15023"/>
<dbReference type="InterPro" id="IPR029063">
    <property type="entry name" value="SAM-dependent_MTases_sf"/>
</dbReference>
<dbReference type="Pfam" id="PF13679">
    <property type="entry name" value="Methyltransf_32"/>
    <property type="match status" value="1"/>
</dbReference>
<accession>A0A0G4FBZ4</accession>
<dbReference type="Proteomes" id="UP000041254">
    <property type="component" value="Unassembled WGS sequence"/>
</dbReference>
<dbReference type="GO" id="GO:0005737">
    <property type="term" value="C:cytoplasm"/>
    <property type="evidence" value="ECO:0007669"/>
    <property type="project" value="TreeGrafter"/>
</dbReference>
<evidence type="ECO:0000313" key="2">
    <source>
        <dbReference type="EMBL" id="CEM10775.1"/>
    </source>
</evidence>
<proteinExistence type="predicted"/>
<feature type="domain" description="Methyltransferase" evidence="1">
    <location>
        <begin position="114"/>
        <end position="229"/>
    </location>
</feature>
<protein>
    <recommendedName>
        <fullName evidence="1">Methyltransferase domain-containing protein</fullName>
    </recommendedName>
</protein>
<evidence type="ECO:0000259" key="1">
    <source>
        <dbReference type="Pfam" id="PF13679"/>
    </source>
</evidence>
<reference evidence="2 3" key="1">
    <citation type="submission" date="2014-11" db="EMBL/GenBank/DDBJ databases">
        <authorList>
            <person name="Zhu J."/>
            <person name="Qi W."/>
            <person name="Song R."/>
        </authorList>
    </citation>
    <scope>NUCLEOTIDE SEQUENCE [LARGE SCALE GENOMIC DNA]</scope>
</reference>
<dbReference type="Gene3D" id="3.40.50.150">
    <property type="entry name" value="Vaccinia Virus protein VP39"/>
    <property type="match status" value="1"/>
</dbReference>